<reference evidence="7 8" key="1">
    <citation type="submission" date="2023-07" db="EMBL/GenBank/DDBJ databases">
        <title>Sequencing the genomes of 1000 actinobacteria strains.</title>
        <authorList>
            <person name="Klenk H.-P."/>
        </authorList>
    </citation>
    <scope>NUCLEOTIDE SEQUENCE [LARGE SCALE GENOMIC DNA]</scope>
    <source>
        <strain evidence="7 8">DSM 46740</strain>
    </source>
</reference>
<feature type="transmembrane region" description="Helical" evidence="5">
    <location>
        <begin position="59"/>
        <end position="81"/>
    </location>
</feature>
<accession>A0ABT9QUM0</accession>
<evidence type="ECO:0000313" key="7">
    <source>
        <dbReference type="EMBL" id="MDP9850457.1"/>
    </source>
</evidence>
<keyword evidence="4 5" id="KW-0472">Membrane</keyword>
<feature type="transmembrane region" description="Helical" evidence="5">
    <location>
        <begin position="243"/>
        <end position="269"/>
    </location>
</feature>
<dbReference type="InterPro" id="IPR036259">
    <property type="entry name" value="MFS_trans_sf"/>
</dbReference>
<evidence type="ECO:0000256" key="4">
    <source>
        <dbReference type="ARBA" id="ARBA00023136"/>
    </source>
</evidence>
<dbReference type="EMBL" id="JAUSQU010000003">
    <property type="protein sequence ID" value="MDP9850457.1"/>
    <property type="molecule type" value="Genomic_DNA"/>
</dbReference>
<evidence type="ECO:0000259" key="6">
    <source>
        <dbReference type="PROSITE" id="PS50850"/>
    </source>
</evidence>
<feature type="transmembrane region" description="Helical" evidence="5">
    <location>
        <begin position="407"/>
        <end position="428"/>
    </location>
</feature>
<feature type="transmembrane region" description="Helical" evidence="5">
    <location>
        <begin position="30"/>
        <end position="47"/>
    </location>
</feature>
<dbReference type="Pfam" id="PF07690">
    <property type="entry name" value="MFS_1"/>
    <property type="match status" value="1"/>
</dbReference>
<evidence type="ECO:0000256" key="2">
    <source>
        <dbReference type="ARBA" id="ARBA00022692"/>
    </source>
</evidence>
<feature type="transmembrane region" description="Helical" evidence="5">
    <location>
        <begin position="87"/>
        <end position="105"/>
    </location>
</feature>
<name>A0ABT9QUM0_9ACTN</name>
<evidence type="ECO:0000256" key="5">
    <source>
        <dbReference type="SAM" id="Phobius"/>
    </source>
</evidence>
<feature type="transmembrane region" description="Helical" evidence="5">
    <location>
        <begin position="117"/>
        <end position="138"/>
    </location>
</feature>
<dbReference type="Proteomes" id="UP001225356">
    <property type="component" value="Unassembled WGS sequence"/>
</dbReference>
<feature type="domain" description="Major facilitator superfamily (MFS) profile" evidence="6">
    <location>
        <begin position="1"/>
        <end position="433"/>
    </location>
</feature>
<feature type="transmembrane region" description="Helical" evidence="5">
    <location>
        <begin position="201"/>
        <end position="222"/>
    </location>
</feature>
<feature type="transmembrane region" description="Helical" evidence="5">
    <location>
        <begin position="369"/>
        <end position="395"/>
    </location>
</feature>
<keyword evidence="8" id="KW-1185">Reference proteome</keyword>
<dbReference type="PANTHER" id="PTHR42718">
    <property type="entry name" value="MAJOR FACILITATOR SUPERFAMILY MULTIDRUG TRANSPORTER MFSC"/>
    <property type="match status" value="1"/>
</dbReference>
<evidence type="ECO:0000313" key="8">
    <source>
        <dbReference type="Proteomes" id="UP001225356"/>
    </source>
</evidence>
<dbReference type="InterPro" id="IPR011701">
    <property type="entry name" value="MFS"/>
</dbReference>
<feature type="transmembrane region" description="Helical" evidence="5">
    <location>
        <begin position="177"/>
        <end position="195"/>
    </location>
</feature>
<dbReference type="PROSITE" id="PS00216">
    <property type="entry name" value="SUGAR_TRANSPORT_1"/>
    <property type="match status" value="1"/>
</dbReference>
<keyword evidence="2 5" id="KW-0812">Transmembrane</keyword>
<sequence length="524" mass="52862">MGDSIAGTLALPALGSSTMGAGLPLVDLQWVVIAAAVPYAALLAAAGRLADAVGRRRMLLIGLTLFAMGAIGAVIAPTLPVLLVARLLQGVAAAAVIPASLGLLLAEISPERRAAAIGVWSAASGLGGVILHSGGGWLAETFGWHALFAPSAILGVLLVAVATALPHPSAGRGPIPDLVGTALLLAGIAALVLAVTKSPVWGWQSATTLTLIVGGVVLMVGAGWRSKHHLVPAIEIALWRQPAFALAGLISFIYGMASFSLLAVTPVVLREVWQMGLSGIGLATAPISGGVLVASLVAGRVVRRYGSRPVIYCGVLLSGAASMWLISGVAQGQFSPTLWVSGTAVLGLGFGAISTAVSEATLGAGAYRYASAVGASMTARQIGGAVGVAAAVAILDRPFLPGPLPGYSSVLTVLIALMATAGVLALFIRPTRPVAACIPRPSSPGLQRRPALSPISALTIPSPMFTAFSPLFAPLIEGPDQPRTTLRDMYKAAANVVAAADWLLAQPTSPAGQQDAPRGASSRS</sequence>
<dbReference type="Gene3D" id="1.20.1250.20">
    <property type="entry name" value="MFS general substrate transporter like domains"/>
    <property type="match status" value="1"/>
</dbReference>
<feature type="transmembrane region" description="Helical" evidence="5">
    <location>
        <begin position="336"/>
        <end position="357"/>
    </location>
</feature>
<dbReference type="InterPro" id="IPR020846">
    <property type="entry name" value="MFS_dom"/>
</dbReference>
<proteinExistence type="predicted"/>
<comment type="subcellular location">
    <subcellularLocation>
        <location evidence="1">Cell membrane</location>
        <topology evidence="1">Multi-pass membrane protein</topology>
    </subcellularLocation>
</comment>
<evidence type="ECO:0000256" key="1">
    <source>
        <dbReference type="ARBA" id="ARBA00004651"/>
    </source>
</evidence>
<evidence type="ECO:0000256" key="3">
    <source>
        <dbReference type="ARBA" id="ARBA00022989"/>
    </source>
</evidence>
<dbReference type="PROSITE" id="PS50850">
    <property type="entry name" value="MFS"/>
    <property type="match status" value="1"/>
</dbReference>
<dbReference type="RefSeq" id="WP_307569503.1">
    <property type="nucleotide sequence ID" value="NZ_JAUSQU010000003.1"/>
</dbReference>
<comment type="caution">
    <text evidence="7">The sequence shown here is derived from an EMBL/GenBank/DDBJ whole genome shotgun (WGS) entry which is preliminary data.</text>
</comment>
<protein>
    <submittedName>
        <fullName evidence="7">MFS family permease</fullName>
    </submittedName>
</protein>
<keyword evidence="3 5" id="KW-1133">Transmembrane helix</keyword>
<dbReference type="SUPFAM" id="SSF103473">
    <property type="entry name" value="MFS general substrate transporter"/>
    <property type="match status" value="1"/>
</dbReference>
<dbReference type="PANTHER" id="PTHR42718:SF48">
    <property type="entry name" value="CONSERVED TWO-DOMAIN MEMBRANE PROTEIN-RELATED"/>
    <property type="match status" value="1"/>
</dbReference>
<feature type="transmembrane region" description="Helical" evidence="5">
    <location>
        <begin position="275"/>
        <end position="298"/>
    </location>
</feature>
<dbReference type="InterPro" id="IPR005829">
    <property type="entry name" value="Sugar_transporter_CS"/>
</dbReference>
<feature type="transmembrane region" description="Helical" evidence="5">
    <location>
        <begin position="144"/>
        <end position="165"/>
    </location>
</feature>
<feature type="transmembrane region" description="Helical" evidence="5">
    <location>
        <begin position="310"/>
        <end position="330"/>
    </location>
</feature>
<organism evidence="7 8">
    <name type="scientific">Streptosporangium lutulentum</name>
    <dbReference type="NCBI Taxonomy" id="1461250"/>
    <lineage>
        <taxon>Bacteria</taxon>
        <taxon>Bacillati</taxon>
        <taxon>Actinomycetota</taxon>
        <taxon>Actinomycetes</taxon>
        <taxon>Streptosporangiales</taxon>
        <taxon>Streptosporangiaceae</taxon>
        <taxon>Streptosporangium</taxon>
    </lineage>
</organism>
<gene>
    <name evidence="7" type="ORF">J2853_009753</name>
</gene>
<dbReference type="Gene3D" id="1.20.1720.10">
    <property type="entry name" value="Multidrug resistance protein D"/>
    <property type="match status" value="1"/>
</dbReference>